<dbReference type="GO" id="GO:0005576">
    <property type="term" value="C:extracellular region"/>
    <property type="evidence" value="ECO:0007669"/>
    <property type="project" value="UniProtKB-SubCell"/>
</dbReference>
<dbReference type="FunFam" id="2.10.25.10:FF:000425">
    <property type="entry name" value="Eyes shut homolog"/>
    <property type="match status" value="1"/>
</dbReference>
<feature type="domain" description="EGF-like" evidence="12">
    <location>
        <begin position="109"/>
        <end position="145"/>
    </location>
</feature>
<feature type="non-terminal residue" evidence="15">
    <location>
        <position position="1"/>
    </location>
</feature>
<accession>A0A4Y2RFS6</accession>
<dbReference type="GO" id="GO:0005509">
    <property type="term" value="F:calcium ion binding"/>
    <property type="evidence" value="ECO:0007669"/>
    <property type="project" value="InterPro"/>
</dbReference>
<keyword evidence="4" id="KW-0964">Secreted</keyword>
<comment type="subcellular location">
    <subcellularLocation>
        <location evidence="1">Cytoplasm</location>
    </subcellularLocation>
    <subcellularLocation>
        <location evidence="2">Secreted</location>
    </subcellularLocation>
</comment>
<dbReference type="InterPro" id="IPR001881">
    <property type="entry name" value="EGF-like_Ca-bd_dom"/>
</dbReference>
<comment type="caution">
    <text evidence="15">The sequence shown here is derived from an EMBL/GenBank/DDBJ whole genome shotgun (WGS) entry which is preliminary data.</text>
</comment>
<dbReference type="AlphaFoldDB" id="A0A4Y2RFS6"/>
<dbReference type="Proteomes" id="UP000499080">
    <property type="component" value="Unassembled WGS sequence"/>
</dbReference>
<dbReference type="OrthoDB" id="6379407at2759"/>
<organism evidence="15 16">
    <name type="scientific">Araneus ventricosus</name>
    <name type="common">Orbweaver spider</name>
    <name type="synonym">Epeira ventricosa</name>
    <dbReference type="NCBI Taxonomy" id="182803"/>
    <lineage>
        <taxon>Eukaryota</taxon>
        <taxon>Metazoa</taxon>
        <taxon>Ecdysozoa</taxon>
        <taxon>Arthropoda</taxon>
        <taxon>Chelicerata</taxon>
        <taxon>Arachnida</taxon>
        <taxon>Araneae</taxon>
        <taxon>Araneomorphae</taxon>
        <taxon>Entelegynae</taxon>
        <taxon>Araneoidea</taxon>
        <taxon>Araneidae</taxon>
        <taxon>Araneus</taxon>
    </lineage>
</organism>
<evidence type="ECO:0000256" key="8">
    <source>
        <dbReference type="ARBA" id="ARBA00022837"/>
    </source>
</evidence>
<evidence type="ECO:0000256" key="3">
    <source>
        <dbReference type="ARBA" id="ARBA00022490"/>
    </source>
</evidence>
<protein>
    <submittedName>
        <fullName evidence="15">Protocadherin Fat 1</fullName>
    </submittedName>
</protein>
<evidence type="ECO:0000256" key="2">
    <source>
        <dbReference type="ARBA" id="ARBA00004613"/>
    </source>
</evidence>
<sequence>CECGPGSSCTFSGLFSQKACICKPGYWDPGDRRKPRMCVACECGPDSSCTRSGLFQQKKCICKPGYRDVHGKCVGPCDNQPCQNGGTCKEVKTGFICNCFAPFSGPRCENGPCTSNPCQNHGTCKVSGDSYRCNCNKPFKGTNCEIGPCTSDPCKNNGICEVEEKGFKCTCSKPWIGKTCEIEFLVTSWCPTARRYVGSVLKFFVQQKF</sequence>
<keyword evidence="6" id="KW-0732">Signal</keyword>
<dbReference type="Pfam" id="PF00008">
    <property type="entry name" value="EGF"/>
    <property type="match status" value="3"/>
</dbReference>
<evidence type="ECO:0000256" key="10">
    <source>
        <dbReference type="ARBA" id="ARBA00023180"/>
    </source>
</evidence>
<dbReference type="GO" id="GO:0005737">
    <property type="term" value="C:cytoplasm"/>
    <property type="evidence" value="ECO:0007669"/>
    <property type="project" value="UniProtKB-SubCell"/>
</dbReference>
<keyword evidence="8" id="KW-0106">Calcium</keyword>
<feature type="disulfide bond" evidence="11">
    <location>
        <begin position="171"/>
        <end position="180"/>
    </location>
</feature>
<keyword evidence="7" id="KW-0677">Repeat</keyword>
<dbReference type="PROSITE" id="PS00022">
    <property type="entry name" value="EGF_1"/>
    <property type="match status" value="2"/>
</dbReference>
<keyword evidence="5 11" id="KW-0245">EGF-like domain</keyword>
<feature type="domain" description="EGF-like" evidence="12">
    <location>
        <begin position="146"/>
        <end position="181"/>
    </location>
</feature>
<dbReference type="InterPro" id="IPR000742">
    <property type="entry name" value="EGF"/>
</dbReference>
<evidence type="ECO:0000256" key="11">
    <source>
        <dbReference type="PROSITE-ProRule" id="PRU00076"/>
    </source>
</evidence>
<dbReference type="SMART" id="SM00179">
    <property type="entry name" value="EGF_CA"/>
    <property type="match status" value="3"/>
</dbReference>
<dbReference type="EMBL" id="BGPR01016761">
    <property type="protein sequence ID" value="GBN74064.1"/>
    <property type="molecule type" value="Genomic_DNA"/>
</dbReference>
<keyword evidence="3" id="KW-0963">Cytoplasm</keyword>
<keyword evidence="16" id="KW-1185">Reference proteome</keyword>
<dbReference type="FunFam" id="2.10.25.10:FF:000095">
    <property type="entry name" value="Notch, isoform B"/>
    <property type="match status" value="1"/>
</dbReference>
<keyword evidence="10" id="KW-0325">Glycoprotein</keyword>
<dbReference type="PANTHER" id="PTHR12916">
    <property type="entry name" value="CYTOCHROME C OXIDASE POLYPEPTIDE VIC-2"/>
    <property type="match status" value="1"/>
</dbReference>
<feature type="domain" description="EGF-like" evidence="12">
    <location>
        <begin position="74"/>
        <end position="106"/>
    </location>
</feature>
<dbReference type="EMBL" id="BGPR01016747">
    <property type="protein sequence ID" value="GBN74019.1"/>
    <property type="molecule type" value="Genomic_DNA"/>
</dbReference>
<dbReference type="PROSITE" id="PS01186">
    <property type="entry name" value="EGF_2"/>
    <property type="match status" value="2"/>
</dbReference>
<gene>
    <name evidence="15" type="primary">FAT1_7</name>
    <name evidence="14" type="synonym">FAT1_28</name>
    <name evidence="13" type="synonym">FAT1_4</name>
    <name evidence="14" type="ORF">AVEN_172251_1</name>
    <name evidence="15" type="ORF">AVEN_247673_1</name>
    <name evidence="13" type="ORF">AVEN_57607_1</name>
</gene>
<dbReference type="FunFam" id="2.10.25.10:FF:000321">
    <property type="entry name" value="Protein delta homolog 1"/>
    <property type="match status" value="1"/>
</dbReference>
<evidence type="ECO:0000313" key="13">
    <source>
        <dbReference type="EMBL" id="GBN74019.1"/>
    </source>
</evidence>
<dbReference type="Gene3D" id="2.10.25.10">
    <property type="entry name" value="Laminin"/>
    <property type="match status" value="3"/>
</dbReference>
<evidence type="ECO:0000313" key="14">
    <source>
        <dbReference type="EMBL" id="GBN74064.1"/>
    </source>
</evidence>
<dbReference type="PANTHER" id="PTHR12916:SF4">
    <property type="entry name" value="UNINFLATABLE, ISOFORM C"/>
    <property type="match status" value="1"/>
</dbReference>
<dbReference type="PROSITE" id="PS50026">
    <property type="entry name" value="EGF_3"/>
    <property type="match status" value="3"/>
</dbReference>
<evidence type="ECO:0000256" key="7">
    <source>
        <dbReference type="ARBA" id="ARBA00022737"/>
    </source>
</evidence>
<reference evidence="15 16" key="1">
    <citation type="journal article" date="2019" name="Sci. Rep.">
        <title>Orb-weaving spider Araneus ventricosus genome elucidates the spidroin gene catalogue.</title>
        <authorList>
            <person name="Kono N."/>
            <person name="Nakamura H."/>
            <person name="Ohtoshi R."/>
            <person name="Moran D.A.P."/>
            <person name="Shinohara A."/>
            <person name="Yoshida Y."/>
            <person name="Fujiwara M."/>
            <person name="Mori M."/>
            <person name="Tomita M."/>
            <person name="Arakawa K."/>
        </authorList>
    </citation>
    <scope>NUCLEOTIDE SEQUENCE [LARGE SCALE GENOMIC DNA]</scope>
</reference>
<evidence type="ECO:0000313" key="16">
    <source>
        <dbReference type="Proteomes" id="UP000499080"/>
    </source>
</evidence>
<evidence type="ECO:0000313" key="15">
    <source>
        <dbReference type="EMBL" id="GBN74109.1"/>
    </source>
</evidence>
<keyword evidence="9 11" id="KW-1015">Disulfide bond</keyword>
<dbReference type="SUPFAM" id="SSF57196">
    <property type="entry name" value="EGF/Laminin"/>
    <property type="match status" value="3"/>
</dbReference>
<evidence type="ECO:0000256" key="6">
    <source>
        <dbReference type="ARBA" id="ARBA00022729"/>
    </source>
</evidence>
<evidence type="ECO:0000256" key="1">
    <source>
        <dbReference type="ARBA" id="ARBA00004496"/>
    </source>
</evidence>
<proteinExistence type="predicted"/>
<evidence type="ECO:0000256" key="5">
    <source>
        <dbReference type="ARBA" id="ARBA00022536"/>
    </source>
</evidence>
<name>A0A4Y2RFS6_ARAVE</name>
<dbReference type="CDD" id="cd00054">
    <property type="entry name" value="EGF_CA"/>
    <property type="match status" value="2"/>
</dbReference>
<feature type="disulfide bond" evidence="11">
    <location>
        <begin position="135"/>
        <end position="144"/>
    </location>
</feature>
<dbReference type="SMART" id="SM00181">
    <property type="entry name" value="EGF"/>
    <property type="match status" value="4"/>
</dbReference>
<dbReference type="EMBL" id="BGPR01016771">
    <property type="protein sequence ID" value="GBN74109.1"/>
    <property type="molecule type" value="Genomic_DNA"/>
</dbReference>
<evidence type="ECO:0000256" key="9">
    <source>
        <dbReference type="ARBA" id="ARBA00023157"/>
    </source>
</evidence>
<evidence type="ECO:0000256" key="4">
    <source>
        <dbReference type="ARBA" id="ARBA00022525"/>
    </source>
</evidence>
<comment type="caution">
    <text evidence="11">Lacks conserved residue(s) required for the propagation of feature annotation.</text>
</comment>
<evidence type="ECO:0000259" key="12">
    <source>
        <dbReference type="PROSITE" id="PS50026"/>
    </source>
</evidence>